<proteinExistence type="predicted"/>
<comment type="caution">
    <text evidence="1">The sequence shown here is derived from an EMBL/GenBank/DDBJ whole genome shotgun (WGS) entry which is preliminary data.</text>
</comment>
<dbReference type="Gene3D" id="1.10.510.10">
    <property type="entry name" value="Transferase(Phosphotransferase) domain 1"/>
    <property type="match status" value="1"/>
</dbReference>
<dbReference type="Proteomes" id="UP001642360">
    <property type="component" value="Unassembled WGS sequence"/>
</dbReference>
<dbReference type="PANTHER" id="PTHR48011:SF18">
    <property type="entry name" value="MITOGEN-ACTIVATED PROTEIN KINASE KINASE KINASE 19-RELATED"/>
    <property type="match status" value="1"/>
</dbReference>
<dbReference type="InterPro" id="IPR052751">
    <property type="entry name" value="Plant_MAPKKK"/>
</dbReference>
<accession>A0ABC8R673</accession>
<dbReference type="AlphaFoldDB" id="A0ABC8R673"/>
<name>A0ABC8R673_9AQUA</name>
<dbReference type="EMBL" id="CAUOFW020001025">
    <property type="protein sequence ID" value="CAK9140215.1"/>
    <property type="molecule type" value="Genomic_DNA"/>
</dbReference>
<gene>
    <name evidence="1" type="ORF">ILEXP_LOCUS7658</name>
</gene>
<dbReference type="PANTHER" id="PTHR48011">
    <property type="entry name" value="CCR4-NOT TRANSCRIPTIONAL COMPLEX SUBUNIT CAF120-RELATED"/>
    <property type="match status" value="1"/>
</dbReference>
<protein>
    <submittedName>
        <fullName evidence="1">Uncharacterized protein</fullName>
    </submittedName>
</protein>
<evidence type="ECO:0000313" key="1">
    <source>
        <dbReference type="EMBL" id="CAK9140215.1"/>
    </source>
</evidence>
<sequence length="104" mass="11831">MAEKSCDALYAVLLMNEKMVLEELQDCPEIVRCFGDSFNFENGQKLYNVLLEYASGGSLADKLKNSSQHRLSELDIRRYTKSLLSSSKCLPIVQHHINSPTNYE</sequence>
<dbReference type="InterPro" id="IPR011009">
    <property type="entry name" value="Kinase-like_dom_sf"/>
</dbReference>
<reference evidence="1 2" key="1">
    <citation type="submission" date="2024-02" db="EMBL/GenBank/DDBJ databases">
        <authorList>
            <person name="Vignale AGUSTIN F."/>
            <person name="Sosa J E."/>
            <person name="Modenutti C."/>
        </authorList>
    </citation>
    <scope>NUCLEOTIDE SEQUENCE [LARGE SCALE GENOMIC DNA]</scope>
</reference>
<dbReference type="SUPFAM" id="SSF56112">
    <property type="entry name" value="Protein kinase-like (PK-like)"/>
    <property type="match status" value="1"/>
</dbReference>
<evidence type="ECO:0000313" key="2">
    <source>
        <dbReference type="Proteomes" id="UP001642360"/>
    </source>
</evidence>
<organism evidence="1 2">
    <name type="scientific">Ilex paraguariensis</name>
    <name type="common">yerba mate</name>
    <dbReference type="NCBI Taxonomy" id="185542"/>
    <lineage>
        <taxon>Eukaryota</taxon>
        <taxon>Viridiplantae</taxon>
        <taxon>Streptophyta</taxon>
        <taxon>Embryophyta</taxon>
        <taxon>Tracheophyta</taxon>
        <taxon>Spermatophyta</taxon>
        <taxon>Magnoliopsida</taxon>
        <taxon>eudicotyledons</taxon>
        <taxon>Gunneridae</taxon>
        <taxon>Pentapetalae</taxon>
        <taxon>asterids</taxon>
        <taxon>campanulids</taxon>
        <taxon>Aquifoliales</taxon>
        <taxon>Aquifoliaceae</taxon>
        <taxon>Ilex</taxon>
    </lineage>
</organism>
<keyword evidence="2" id="KW-1185">Reference proteome</keyword>